<dbReference type="EMBL" id="MN740390">
    <property type="protein sequence ID" value="QHU04020.1"/>
    <property type="molecule type" value="Genomic_DNA"/>
</dbReference>
<reference evidence="1" key="1">
    <citation type="journal article" date="2020" name="Nature">
        <title>Giant virus diversity and host interactions through global metagenomics.</title>
        <authorList>
            <person name="Schulz F."/>
            <person name="Roux S."/>
            <person name="Paez-Espino D."/>
            <person name="Jungbluth S."/>
            <person name="Walsh D.A."/>
            <person name="Denef V.J."/>
            <person name="McMahon K.D."/>
            <person name="Konstantinidis K.T."/>
            <person name="Eloe-Fadrosh E.A."/>
            <person name="Kyrpides N.C."/>
            <person name="Woyke T."/>
        </authorList>
    </citation>
    <scope>NUCLEOTIDE SEQUENCE</scope>
    <source>
        <strain evidence="1">GVMAG-M-3300027708-20</strain>
    </source>
</reference>
<organism evidence="1">
    <name type="scientific">viral metagenome</name>
    <dbReference type="NCBI Taxonomy" id="1070528"/>
    <lineage>
        <taxon>unclassified sequences</taxon>
        <taxon>metagenomes</taxon>
        <taxon>organismal metagenomes</taxon>
    </lineage>
</organism>
<protein>
    <submittedName>
        <fullName evidence="1">Uncharacterized protein</fullName>
    </submittedName>
</protein>
<accession>A0A6C0JGP2</accession>
<sequence>MYKPLMTDLEMETTIDVELMSRALSYLNGLPGSSQNAQYKKIVESIENYLKTNCQHKLIEDLIDTAPDSSKKIIYCEKCMQTFA</sequence>
<dbReference type="AlphaFoldDB" id="A0A6C0JGP2"/>
<name>A0A6C0JGP2_9ZZZZ</name>
<proteinExistence type="predicted"/>
<evidence type="ECO:0000313" key="1">
    <source>
        <dbReference type="EMBL" id="QHU04020.1"/>
    </source>
</evidence>